<organism evidence="5">
    <name type="scientific">marine metagenome</name>
    <dbReference type="NCBI Taxonomy" id="408172"/>
    <lineage>
        <taxon>unclassified sequences</taxon>
        <taxon>metagenomes</taxon>
        <taxon>ecological metagenomes</taxon>
    </lineage>
</organism>
<evidence type="ECO:0000256" key="1">
    <source>
        <dbReference type="ARBA" id="ARBA00001968"/>
    </source>
</evidence>
<comment type="cofactor">
    <cofactor evidence="1">
        <name>a divalent metal cation</name>
        <dbReference type="ChEBI" id="CHEBI:60240"/>
    </cofactor>
</comment>
<dbReference type="GO" id="GO:0046872">
    <property type="term" value="F:metal ion binding"/>
    <property type="evidence" value="ECO:0007669"/>
    <property type="project" value="UniProtKB-KW"/>
</dbReference>
<dbReference type="EMBL" id="UINC01094200">
    <property type="protein sequence ID" value="SVC49242.1"/>
    <property type="molecule type" value="Genomic_DNA"/>
</dbReference>
<sequence>MMAPRGRSKGRKMKSNKKSSTVEKKGHTLKNTVFSNQNCKVIYLTETVEGKKHDKKLADESHYQLPAGSLLFQDTGFQGFSLENVLIPQPKKKPKGKELTEEEKEKNL</sequence>
<feature type="region of interest" description="Disordered" evidence="3">
    <location>
        <begin position="1"/>
        <end position="30"/>
    </location>
</feature>
<evidence type="ECO:0000256" key="2">
    <source>
        <dbReference type="ARBA" id="ARBA00022723"/>
    </source>
</evidence>
<protein>
    <recommendedName>
        <fullName evidence="4">DDE Tnp4 domain-containing protein</fullName>
    </recommendedName>
</protein>
<dbReference type="InterPro" id="IPR027806">
    <property type="entry name" value="HARBI1_dom"/>
</dbReference>
<feature type="region of interest" description="Disordered" evidence="3">
    <location>
        <begin position="88"/>
        <end position="108"/>
    </location>
</feature>
<gene>
    <name evidence="5" type="ORF">METZ01_LOCUS302096</name>
</gene>
<keyword evidence="2" id="KW-0479">Metal-binding</keyword>
<reference evidence="5" key="1">
    <citation type="submission" date="2018-05" db="EMBL/GenBank/DDBJ databases">
        <authorList>
            <person name="Lanie J.A."/>
            <person name="Ng W.-L."/>
            <person name="Kazmierczak K.M."/>
            <person name="Andrzejewski T.M."/>
            <person name="Davidsen T.M."/>
            <person name="Wayne K.J."/>
            <person name="Tettelin H."/>
            <person name="Glass J.I."/>
            <person name="Rusch D."/>
            <person name="Podicherti R."/>
            <person name="Tsui H.-C.T."/>
            <person name="Winkler M.E."/>
        </authorList>
    </citation>
    <scope>NUCLEOTIDE SEQUENCE</scope>
</reference>
<evidence type="ECO:0000313" key="5">
    <source>
        <dbReference type="EMBL" id="SVC49242.1"/>
    </source>
</evidence>
<evidence type="ECO:0000259" key="4">
    <source>
        <dbReference type="Pfam" id="PF13359"/>
    </source>
</evidence>
<proteinExistence type="predicted"/>
<accession>A0A382MP76</accession>
<name>A0A382MP76_9ZZZZ</name>
<dbReference type="Pfam" id="PF13359">
    <property type="entry name" value="DDE_Tnp_4"/>
    <property type="match status" value="1"/>
</dbReference>
<evidence type="ECO:0000256" key="3">
    <source>
        <dbReference type="SAM" id="MobiDB-lite"/>
    </source>
</evidence>
<dbReference type="AlphaFoldDB" id="A0A382MP76"/>
<feature type="compositionally biased region" description="Basic and acidic residues" evidence="3">
    <location>
        <begin position="96"/>
        <end position="108"/>
    </location>
</feature>
<feature type="domain" description="DDE Tnp4" evidence="4">
    <location>
        <begin position="21"/>
        <end position="107"/>
    </location>
</feature>
<feature type="compositionally biased region" description="Basic residues" evidence="3">
    <location>
        <begin position="1"/>
        <end position="17"/>
    </location>
</feature>